<evidence type="ECO:0000313" key="8">
    <source>
        <dbReference type="EMBL" id="KAK6757486.1"/>
    </source>
</evidence>
<name>A0ABR1E603_NECAM</name>
<accession>A0ABR1E603</accession>
<dbReference type="Proteomes" id="UP001303046">
    <property type="component" value="Unassembled WGS sequence"/>
</dbReference>
<evidence type="ECO:0000256" key="5">
    <source>
        <dbReference type="ARBA" id="ARBA00047943"/>
    </source>
</evidence>
<comment type="caution">
    <text evidence="8">The sequence shown here is derived from an EMBL/GenBank/DDBJ whole genome shotgun (WGS) entry which is preliminary data.</text>
</comment>
<dbReference type="InterPro" id="IPR026669">
    <property type="entry name" value="Arsenite_MeTrfase-like"/>
</dbReference>
<comment type="catalytic activity">
    <reaction evidence="4">
        <text>arsenic triglutathione + [thioredoxin]-dithiol + S-adenosyl-L-methionine + 2 H2O = methylarsonous acid + [thioredoxin]-disulfide + 3 glutathione + S-adenosyl-L-homocysteine + H(+)</text>
        <dbReference type="Rhea" id="RHEA:69460"/>
        <dbReference type="Rhea" id="RHEA-COMP:10698"/>
        <dbReference type="Rhea" id="RHEA-COMP:10700"/>
        <dbReference type="ChEBI" id="CHEBI:15377"/>
        <dbReference type="ChEBI" id="CHEBI:15378"/>
        <dbReference type="ChEBI" id="CHEBI:17826"/>
        <dbReference type="ChEBI" id="CHEBI:29950"/>
        <dbReference type="ChEBI" id="CHEBI:50058"/>
        <dbReference type="ChEBI" id="CHEBI:57856"/>
        <dbReference type="ChEBI" id="CHEBI:57925"/>
        <dbReference type="ChEBI" id="CHEBI:59789"/>
        <dbReference type="ChEBI" id="CHEBI:183640"/>
        <dbReference type="EC" id="2.1.1.137"/>
    </reaction>
</comment>
<evidence type="ECO:0000256" key="1">
    <source>
        <dbReference type="ARBA" id="ARBA00034487"/>
    </source>
</evidence>
<proteinExistence type="inferred from homology"/>
<dbReference type="PANTHER" id="PTHR43675:SF1">
    <property type="entry name" value="RIKEN CDNA 2700097O09 GENE"/>
    <property type="match status" value="1"/>
</dbReference>
<dbReference type="PANTHER" id="PTHR43675">
    <property type="entry name" value="ARSENITE METHYLTRANSFERASE"/>
    <property type="match status" value="1"/>
</dbReference>
<organism evidence="8 9">
    <name type="scientific">Necator americanus</name>
    <name type="common">Human hookworm</name>
    <dbReference type="NCBI Taxonomy" id="51031"/>
    <lineage>
        <taxon>Eukaryota</taxon>
        <taxon>Metazoa</taxon>
        <taxon>Ecdysozoa</taxon>
        <taxon>Nematoda</taxon>
        <taxon>Chromadorea</taxon>
        <taxon>Rhabditida</taxon>
        <taxon>Rhabditina</taxon>
        <taxon>Rhabditomorpha</taxon>
        <taxon>Strongyloidea</taxon>
        <taxon>Ancylostomatidae</taxon>
        <taxon>Bunostominae</taxon>
        <taxon>Necator</taxon>
    </lineage>
</organism>
<evidence type="ECO:0000313" key="9">
    <source>
        <dbReference type="Proteomes" id="UP001303046"/>
    </source>
</evidence>
<comment type="catalytic activity">
    <reaction evidence="6">
        <text>arsenic triglutathione + 3 [thioredoxin]-dithiol + 3 S-adenosyl-L-methionine = trimethylarsine + 3 [thioredoxin]-disulfide + 3 glutathione + 3 S-adenosyl-L-homocysteine + 3 H(+)</text>
        <dbReference type="Rhea" id="RHEA:69432"/>
        <dbReference type="Rhea" id="RHEA-COMP:10698"/>
        <dbReference type="Rhea" id="RHEA-COMP:10700"/>
        <dbReference type="ChEBI" id="CHEBI:15378"/>
        <dbReference type="ChEBI" id="CHEBI:27130"/>
        <dbReference type="ChEBI" id="CHEBI:29950"/>
        <dbReference type="ChEBI" id="CHEBI:50058"/>
        <dbReference type="ChEBI" id="CHEBI:57856"/>
        <dbReference type="ChEBI" id="CHEBI:57925"/>
        <dbReference type="ChEBI" id="CHEBI:59789"/>
        <dbReference type="ChEBI" id="CHEBI:183640"/>
        <dbReference type="EC" id="2.1.1.137"/>
    </reaction>
</comment>
<evidence type="ECO:0000256" key="4">
    <source>
        <dbReference type="ARBA" id="ARBA00047941"/>
    </source>
</evidence>
<protein>
    <recommendedName>
        <fullName evidence="3">Arsenite methyltransferase</fullName>
        <ecNumber evidence="2">2.1.1.137</ecNumber>
    </recommendedName>
</protein>
<dbReference type="Pfam" id="PF13847">
    <property type="entry name" value="Methyltransf_31"/>
    <property type="match status" value="1"/>
</dbReference>
<evidence type="ECO:0000256" key="3">
    <source>
        <dbReference type="ARBA" id="ARBA00034545"/>
    </source>
</evidence>
<dbReference type="InterPro" id="IPR029063">
    <property type="entry name" value="SAM-dependent_MTases_sf"/>
</dbReference>
<evidence type="ECO:0000259" key="7">
    <source>
        <dbReference type="Pfam" id="PF13847"/>
    </source>
</evidence>
<dbReference type="Gene3D" id="3.40.50.150">
    <property type="entry name" value="Vaccinia Virus protein VP39"/>
    <property type="match status" value="1"/>
</dbReference>
<dbReference type="EC" id="2.1.1.137" evidence="2"/>
<dbReference type="EMBL" id="JAVFWL010000005">
    <property type="protein sequence ID" value="KAK6757486.1"/>
    <property type="molecule type" value="Genomic_DNA"/>
</dbReference>
<evidence type="ECO:0000256" key="2">
    <source>
        <dbReference type="ARBA" id="ARBA00034521"/>
    </source>
</evidence>
<comment type="similarity">
    <text evidence="1">Belongs to the methyltransferase superfamily. Arsenite methyltransferase family.</text>
</comment>
<dbReference type="SUPFAM" id="SSF53335">
    <property type="entry name" value="S-adenosyl-L-methionine-dependent methyltransferases"/>
    <property type="match status" value="1"/>
</dbReference>
<dbReference type="CDD" id="cd02440">
    <property type="entry name" value="AdoMet_MTases"/>
    <property type="match status" value="1"/>
</dbReference>
<keyword evidence="9" id="KW-1185">Reference proteome</keyword>
<reference evidence="8 9" key="1">
    <citation type="submission" date="2023-08" db="EMBL/GenBank/DDBJ databases">
        <title>A Necator americanus chromosomal reference genome.</title>
        <authorList>
            <person name="Ilik V."/>
            <person name="Petrzelkova K.J."/>
            <person name="Pardy F."/>
            <person name="Fuh T."/>
            <person name="Niatou-Singa F.S."/>
            <person name="Gouil Q."/>
            <person name="Baker L."/>
            <person name="Ritchie M.E."/>
            <person name="Jex A.R."/>
            <person name="Gazzola D."/>
            <person name="Li H."/>
            <person name="Toshio Fujiwara R."/>
            <person name="Zhan B."/>
            <person name="Aroian R.V."/>
            <person name="Pafco B."/>
            <person name="Schwarz E.M."/>
        </authorList>
    </citation>
    <scope>NUCLEOTIDE SEQUENCE [LARGE SCALE GENOMIC DNA]</scope>
    <source>
        <strain evidence="8 9">Aroian</strain>
        <tissue evidence="8">Whole animal</tissue>
    </source>
</reference>
<comment type="catalytic activity">
    <reaction evidence="5">
        <text>arsenic triglutathione + 2 [thioredoxin]-dithiol + 2 S-adenosyl-L-methionine + H2O = dimethylarsinous acid + 2 [thioredoxin]-disulfide + 3 glutathione + 2 S-adenosyl-L-homocysteine + 2 H(+)</text>
        <dbReference type="Rhea" id="RHEA:69464"/>
        <dbReference type="Rhea" id="RHEA-COMP:10698"/>
        <dbReference type="Rhea" id="RHEA-COMP:10700"/>
        <dbReference type="ChEBI" id="CHEBI:15377"/>
        <dbReference type="ChEBI" id="CHEBI:15378"/>
        <dbReference type="ChEBI" id="CHEBI:23808"/>
        <dbReference type="ChEBI" id="CHEBI:29950"/>
        <dbReference type="ChEBI" id="CHEBI:50058"/>
        <dbReference type="ChEBI" id="CHEBI:57856"/>
        <dbReference type="ChEBI" id="CHEBI:57925"/>
        <dbReference type="ChEBI" id="CHEBI:59789"/>
        <dbReference type="ChEBI" id="CHEBI:183640"/>
        <dbReference type="EC" id="2.1.1.137"/>
    </reaction>
</comment>
<feature type="domain" description="Methyltransferase" evidence="7">
    <location>
        <begin position="157"/>
        <end position="276"/>
    </location>
</feature>
<dbReference type="InterPro" id="IPR025714">
    <property type="entry name" value="Methyltranfer_dom"/>
</dbReference>
<evidence type="ECO:0000256" key="6">
    <source>
        <dbReference type="ARBA" id="ARBA00048428"/>
    </source>
</evidence>
<gene>
    <name evidence="8" type="primary">Necator_chrV.g20152</name>
    <name evidence="8" type="ORF">RB195_015360</name>
</gene>
<sequence length="317" mass="36586">MTSKHLSLKEACEQFESLINRVKQREQFIDWIHNTYCEGEDSAKPLFVTEAIDKLREIADHIRIRVPDGTVKSEKINWPTSGHDADCEERNTVHVDCFLYDDHALEGMMKTGKLQRRYCVDCGSKNIKDLNFISHSMAHCQLEFMFTQLVPLKSQVEGFRVLDIGSRLGAVIFAASLYGCGRVTVTGVEINEEFIKLQEDVIRKFSLQNIEVVHADIRNKEDLVSQADMIIMNNVFSFFMNLDEQASCFEFIHKYAKKGCFIIHNPEIETVFAHLKLPFTTKEWLQRISTEDDCDMFANGDKDVLSDCKMLGFYRVR</sequence>